<accession>A0A3M8CZW3</accession>
<evidence type="ECO:0000313" key="2">
    <source>
        <dbReference type="Proteomes" id="UP000269573"/>
    </source>
</evidence>
<reference evidence="1 2" key="1">
    <citation type="submission" date="2018-10" db="EMBL/GenBank/DDBJ databases">
        <title>Phylogenomics of Brevibacillus.</title>
        <authorList>
            <person name="Dunlap C."/>
        </authorList>
    </citation>
    <scope>NUCLEOTIDE SEQUENCE [LARGE SCALE GENOMIC DNA]</scope>
    <source>
        <strain evidence="1 2">JCM 15774</strain>
    </source>
</reference>
<dbReference type="Proteomes" id="UP000269573">
    <property type="component" value="Unassembled WGS sequence"/>
</dbReference>
<dbReference type="RefSeq" id="WP_122925626.1">
    <property type="nucleotide sequence ID" value="NZ_RHHU01000015.1"/>
</dbReference>
<dbReference type="EMBL" id="RHHU01000015">
    <property type="protein sequence ID" value="RNB81360.1"/>
    <property type="molecule type" value="Genomic_DNA"/>
</dbReference>
<keyword evidence="2" id="KW-1185">Reference proteome</keyword>
<organism evidence="1 2">
    <name type="scientific">Brevibacillus nitrificans</name>
    <dbReference type="NCBI Taxonomy" id="651560"/>
    <lineage>
        <taxon>Bacteria</taxon>
        <taxon>Bacillati</taxon>
        <taxon>Bacillota</taxon>
        <taxon>Bacilli</taxon>
        <taxon>Bacillales</taxon>
        <taxon>Paenibacillaceae</taxon>
        <taxon>Brevibacillus</taxon>
    </lineage>
</organism>
<protein>
    <submittedName>
        <fullName evidence="1">Uncharacterized protein</fullName>
    </submittedName>
</protein>
<comment type="caution">
    <text evidence="1">The sequence shown here is derived from an EMBL/GenBank/DDBJ whole genome shotgun (WGS) entry which is preliminary data.</text>
</comment>
<gene>
    <name evidence="1" type="ORF">EDM59_22245</name>
</gene>
<evidence type="ECO:0000313" key="1">
    <source>
        <dbReference type="EMBL" id="RNB81360.1"/>
    </source>
</evidence>
<dbReference type="AlphaFoldDB" id="A0A3M8CZW3"/>
<sequence length="136" mass="15625">MKRCLVIGKGDAFHSFVHTLSNGKEPAFLETKTAAFSLTQAGGANDTQRYFPLSFDDCYRNQEEYHSYDSVYLFVDELEEGCDFITLFRQLNTRRIFVITQRQSFVSVYKRLGANHVILSLPEQDRAKWLAVQIGS</sequence>
<proteinExistence type="predicted"/>
<name>A0A3M8CZW3_9BACL</name>